<evidence type="ECO:0000313" key="1">
    <source>
        <dbReference type="EMBL" id="KAF4944997.1"/>
    </source>
</evidence>
<protein>
    <recommendedName>
        <fullName evidence="3">F-box domain-containing protein</fullName>
    </recommendedName>
</protein>
<organism evidence="1 2">
    <name type="scientific">Fusarium gaditjirri</name>
    <dbReference type="NCBI Taxonomy" id="282569"/>
    <lineage>
        <taxon>Eukaryota</taxon>
        <taxon>Fungi</taxon>
        <taxon>Dikarya</taxon>
        <taxon>Ascomycota</taxon>
        <taxon>Pezizomycotina</taxon>
        <taxon>Sordariomycetes</taxon>
        <taxon>Hypocreomycetidae</taxon>
        <taxon>Hypocreales</taxon>
        <taxon>Nectriaceae</taxon>
        <taxon>Fusarium</taxon>
        <taxon>Fusarium nisikadoi species complex</taxon>
    </lineage>
</organism>
<proteinExistence type="predicted"/>
<sequence>MLAENDIFGELPDEAKAEILREMPLRNIQALTMASPAMLRYFRDREMSILKPHLNYLMEHYGNRNAIAAVIMTIRFRHMRERLRGKTVSEVEEGIRPLIESIKGKHSFKHTPYAQDPGLSVLAAVISLIPELIEAFRDWQLVSMELKPCKEGFRCKERNVPLQEIPAAEKWKFIESFFRGSAASVSVGAFELLSMAGTFIV</sequence>
<dbReference type="AlphaFoldDB" id="A0A8H4SSZ1"/>
<dbReference type="EMBL" id="JABFAI010000388">
    <property type="protein sequence ID" value="KAF4944997.1"/>
    <property type="molecule type" value="Genomic_DNA"/>
</dbReference>
<name>A0A8H4SSZ1_9HYPO</name>
<reference evidence="1" key="1">
    <citation type="journal article" date="2020" name="BMC Genomics">
        <title>Correction to: Identification and distribution of gene clusters required for synthesis of sphingolipid metabolism inhibitors in diverse species of the filamentous fungus Fusarium.</title>
        <authorList>
            <person name="Kim H.S."/>
            <person name="Lohmar J.M."/>
            <person name="Busman M."/>
            <person name="Brown D.W."/>
            <person name="Naumann T.A."/>
            <person name="Divon H.H."/>
            <person name="Lysoe E."/>
            <person name="Uhlig S."/>
            <person name="Proctor R.H."/>
        </authorList>
    </citation>
    <scope>NUCLEOTIDE SEQUENCE</scope>
    <source>
        <strain evidence="1">NRRL 45417</strain>
    </source>
</reference>
<accession>A0A8H4SSZ1</accession>
<gene>
    <name evidence="1" type="ORF">FGADI_12256</name>
</gene>
<evidence type="ECO:0008006" key="3">
    <source>
        <dbReference type="Google" id="ProtNLM"/>
    </source>
</evidence>
<keyword evidence="2" id="KW-1185">Reference proteome</keyword>
<dbReference type="OrthoDB" id="5094362at2759"/>
<dbReference type="Proteomes" id="UP000604273">
    <property type="component" value="Unassembled WGS sequence"/>
</dbReference>
<evidence type="ECO:0000313" key="2">
    <source>
        <dbReference type="Proteomes" id="UP000604273"/>
    </source>
</evidence>
<reference evidence="1" key="2">
    <citation type="submission" date="2020-05" db="EMBL/GenBank/DDBJ databases">
        <authorList>
            <person name="Kim H.-S."/>
            <person name="Proctor R.H."/>
            <person name="Brown D.W."/>
        </authorList>
    </citation>
    <scope>NUCLEOTIDE SEQUENCE</scope>
    <source>
        <strain evidence="1">NRRL 45417</strain>
    </source>
</reference>
<comment type="caution">
    <text evidence="1">The sequence shown here is derived from an EMBL/GenBank/DDBJ whole genome shotgun (WGS) entry which is preliminary data.</text>
</comment>